<dbReference type="Pfam" id="PF00497">
    <property type="entry name" value="SBP_bac_3"/>
    <property type="match status" value="1"/>
</dbReference>
<name>A0AAU7GAD3_9MICO</name>
<evidence type="ECO:0000256" key="2">
    <source>
        <dbReference type="SAM" id="SignalP"/>
    </source>
</evidence>
<feature type="domain" description="Solute-binding protein family 3/N-terminal" evidence="3">
    <location>
        <begin position="60"/>
        <end position="285"/>
    </location>
</feature>
<sequence>MRIRIAAPAVALAAVAALALTGCVDNSTPSGGSTTNAASSVKKDDTLANQLPDKIKSAGSLTVGMDNTYPPNEYKDDNGQPVGWEVDFTNAIAAKLGLKVNYAIAKFDNIIPSVTGGKDDFGMSSFTDTTEREQQVDFVNYYNAGILWASAKGKTVDPDNACGLKVAVQSTTYEDTDEVPAKSKKCTDEGKQPIQALRYDNQDDATNAVILGKADALSADSPVTLYAISKSNGKLQEAGKTFDEAPYGIPVAKNSKLTPVLQKAIQALIDDGTYKKILDKWGVADGAVTTAEINAASKG</sequence>
<protein>
    <submittedName>
        <fullName evidence="4">ABC transporter substrate-binding protein</fullName>
    </submittedName>
</protein>
<dbReference type="SMART" id="SM00062">
    <property type="entry name" value="PBPb"/>
    <property type="match status" value="1"/>
</dbReference>
<organism evidence="4">
    <name type="scientific">Leifsonia sp. NPDC080035</name>
    <dbReference type="NCBI Taxonomy" id="3143936"/>
    <lineage>
        <taxon>Bacteria</taxon>
        <taxon>Bacillati</taxon>
        <taxon>Actinomycetota</taxon>
        <taxon>Actinomycetes</taxon>
        <taxon>Micrococcales</taxon>
        <taxon>Microbacteriaceae</taxon>
        <taxon>Leifsonia</taxon>
    </lineage>
</organism>
<keyword evidence="1 2" id="KW-0732">Signal</keyword>
<dbReference type="Gene3D" id="3.40.190.10">
    <property type="entry name" value="Periplasmic binding protein-like II"/>
    <property type="match status" value="2"/>
</dbReference>
<evidence type="ECO:0000259" key="3">
    <source>
        <dbReference type="SMART" id="SM00062"/>
    </source>
</evidence>
<dbReference type="PANTHER" id="PTHR35936">
    <property type="entry name" value="MEMBRANE-BOUND LYTIC MUREIN TRANSGLYCOSYLASE F"/>
    <property type="match status" value="1"/>
</dbReference>
<dbReference type="InterPro" id="IPR001638">
    <property type="entry name" value="Solute-binding_3/MltF_N"/>
</dbReference>
<dbReference type="SUPFAM" id="SSF53850">
    <property type="entry name" value="Periplasmic binding protein-like II"/>
    <property type="match status" value="1"/>
</dbReference>
<dbReference type="PROSITE" id="PS51257">
    <property type="entry name" value="PROKAR_LIPOPROTEIN"/>
    <property type="match status" value="1"/>
</dbReference>
<evidence type="ECO:0000313" key="4">
    <source>
        <dbReference type="EMBL" id="XBM48415.1"/>
    </source>
</evidence>
<dbReference type="EMBL" id="CP157390">
    <property type="protein sequence ID" value="XBM48415.1"/>
    <property type="molecule type" value="Genomic_DNA"/>
</dbReference>
<evidence type="ECO:0000256" key="1">
    <source>
        <dbReference type="ARBA" id="ARBA00022729"/>
    </source>
</evidence>
<dbReference type="AlphaFoldDB" id="A0AAU7GAD3"/>
<dbReference type="RefSeq" id="WP_348788366.1">
    <property type="nucleotide sequence ID" value="NZ_CP157390.1"/>
</dbReference>
<dbReference type="PANTHER" id="PTHR35936:SF17">
    <property type="entry name" value="ARGININE-BINDING EXTRACELLULAR PROTEIN ARTP"/>
    <property type="match status" value="1"/>
</dbReference>
<feature type="signal peptide" evidence="2">
    <location>
        <begin position="1"/>
        <end position="19"/>
    </location>
</feature>
<accession>A0AAU7GAD3</accession>
<dbReference type="CDD" id="cd01004">
    <property type="entry name" value="PBP2_MidA_like"/>
    <property type="match status" value="1"/>
</dbReference>
<reference evidence="4" key="1">
    <citation type="submission" date="2024-05" db="EMBL/GenBank/DDBJ databases">
        <title>The Natural Products Discovery Center: Release of the First 8490 Sequenced Strains for Exploring Actinobacteria Biosynthetic Diversity.</title>
        <authorList>
            <person name="Kalkreuter E."/>
            <person name="Kautsar S.A."/>
            <person name="Yang D."/>
            <person name="Bader C.D."/>
            <person name="Teijaro C.N."/>
            <person name="Fluegel L."/>
            <person name="Davis C.M."/>
            <person name="Simpson J.R."/>
            <person name="Lauterbach L."/>
            <person name="Steele A.D."/>
            <person name="Gui C."/>
            <person name="Meng S."/>
            <person name="Li G."/>
            <person name="Viehrig K."/>
            <person name="Ye F."/>
            <person name="Su P."/>
            <person name="Kiefer A.F."/>
            <person name="Nichols A."/>
            <person name="Cepeda A.J."/>
            <person name="Yan W."/>
            <person name="Fan B."/>
            <person name="Jiang Y."/>
            <person name="Adhikari A."/>
            <person name="Zheng C.-J."/>
            <person name="Schuster L."/>
            <person name="Cowan T.M."/>
            <person name="Smanski M.J."/>
            <person name="Chevrette M.G."/>
            <person name="de Carvalho L.P.S."/>
            <person name="Shen B."/>
        </authorList>
    </citation>
    <scope>NUCLEOTIDE SEQUENCE</scope>
    <source>
        <strain evidence="4">NPDC080035</strain>
    </source>
</reference>
<feature type="chain" id="PRO_5043941310" evidence="2">
    <location>
        <begin position="20"/>
        <end position="299"/>
    </location>
</feature>
<gene>
    <name evidence="4" type="ORF">AAME72_00820</name>
</gene>
<proteinExistence type="predicted"/>